<evidence type="ECO:0000256" key="4">
    <source>
        <dbReference type="ARBA" id="ARBA00023136"/>
    </source>
</evidence>
<evidence type="ECO:0000256" key="8">
    <source>
        <dbReference type="ARBA" id="ARBA00023326"/>
    </source>
</evidence>
<dbReference type="InterPro" id="IPR017853">
    <property type="entry name" value="GH"/>
</dbReference>
<evidence type="ECO:0000256" key="5">
    <source>
        <dbReference type="ARBA" id="ARBA00023180"/>
    </source>
</evidence>
<dbReference type="GO" id="GO:0071555">
    <property type="term" value="P:cell wall organization"/>
    <property type="evidence" value="ECO:0007669"/>
    <property type="project" value="UniProtKB-KW"/>
</dbReference>
<dbReference type="SUPFAM" id="SSF51445">
    <property type="entry name" value="(Trans)glycosidases"/>
    <property type="match status" value="1"/>
</dbReference>
<sequence length="651" mass="72414">MTRVLAAIIALVAVTALNWLWWSVPNEPRTIDWQPGPVQGLSFAPYRPGQSPLTKTFPTAAQIEADLKLLQGKTQSVRTYTSLEGMEAVPRLAGKYGLKVWHGAWLNNVERENLEQISALVEHANRYSENVERVIVGNEVLLRKDLTADQLIRYIRQVKRAVKQPVTYAEVWEYWLRNPQVADEVDIITIHILPYWEDEPIGMDRIDPNGDPAYGKLAIKTHIMDVMARVKNAFPGKRVVIGESGWPSAGRMRADARPGLVEQARYYALFKRLAETEKLEYNLVEAFDQQWKSYQEGTVGAEWGLFDTAREQKFQIGAKVSADPHWRTPLVISSVAGVLLVLAFALSRGRPGPLAIVAFALFAQAVATCLTQATWLNYAHAFYTTRMIGTVLYLIAGAVFGYALLRGIGDILTARMTDASLYGARVREAWSSWRALPRAHILQRPDLLLQIAFLGFTVLCIFHLIVLTVDWYIAAIPIGDSVRVIAIDGRYRDFPIMDFAVPAVVLMTWKLATLLRTGGVPRAQAVAKALSFGRLLGYDGGKGYVRMEPTHSRWAPLWPELLLTAFLVGGAVVLTLTEGAIKIHGAAALLASGWPAPDGGKWVIRALFTNVQSNWFSAMALLMAVPYIATIYVSLRQPLAEPPPESFTGKW</sequence>
<dbReference type="OrthoDB" id="9806824at2"/>
<keyword evidence="3" id="KW-0378">Hydrolase</keyword>
<evidence type="ECO:0000256" key="2">
    <source>
        <dbReference type="ARBA" id="ARBA00022475"/>
    </source>
</evidence>
<evidence type="ECO:0000256" key="1">
    <source>
        <dbReference type="ARBA" id="ARBA00004236"/>
    </source>
</evidence>
<dbReference type="PANTHER" id="PTHR16631:SF17">
    <property type="entry name" value="GLUCAN ENDO-1,3-BETA-GLUCOSIDASE BTGC"/>
    <property type="match status" value="1"/>
</dbReference>
<dbReference type="AlphaFoldDB" id="A0A5C8PHW3"/>
<evidence type="ECO:0000256" key="10">
    <source>
        <dbReference type="ARBA" id="ARBA00042373"/>
    </source>
</evidence>
<keyword evidence="12" id="KW-1133">Transmembrane helix</keyword>
<keyword evidence="8" id="KW-0624">Polysaccharide degradation</keyword>
<keyword evidence="7" id="KW-0961">Cell wall biogenesis/degradation</keyword>
<dbReference type="RefSeq" id="WP_147849397.1">
    <property type="nucleotide sequence ID" value="NZ_VDUZ01000029.1"/>
</dbReference>
<evidence type="ECO:0000313" key="13">
    <source>
        <dbReference type="EMBL" id="TXL72928.1"/>
    </source>
</evidence>
<dbReference type="GO" id="GO:0016787">
    <property type="term" value="F:hydrolase activity"/>
    <property type="evidence" value="ECO:0007669"/>
    <property type="project" value="UniProtKB-KW"/>
</dbReference>
<feature type="transmembrane region" description="Helical" evidence="12">
    <location>
        <begin position="557"/>
        <end position="576"/>
    </location>
</feature>
<comment type="subcellular location">
    <subcellularLocation>
        <location evidence="1">Cell membrane</location>
    </subcellularLocation>
</comment>
<keyword evidence="2" id="KW-1003">Cell membrane</keyword>
<protein>
    <recommendedName>
        <fullName evidence="11">Endo-1,3-beta-glucanase btgC</fullName>
    </recommendedName>
    <alternativeName>
        <fullName evidence="10">Laminarinase btgC</fullName>
    </alternativeName>
</protein>
<name>A0A5C8PHW3_9HYPH</name>
<feature type="transmembrane region" description="Helical" evidence="12">
    <location>
        <begin position="387"/>
        <end position="405"/>
    </location>
</feature>
<keyword evidence="12" id="KW-0812">Transmembrane</keyword>
<feature type="transmembrane region" description="Helical" evidence="12">
    <location>
        <begin position="447"/>
        <end position="474"/>
    </location>
</feature>
<feature type="transmembrane region" description="Helical" evidence="12">
    <location>
        <begin position="326"/>
        <end position="347"/>
    </location>
</feature>
<dbReference type="EMBL" id="VDUZ01000029">
    <property type="protein sequence ID" value="TXL72928.1"/>
    <property type="molecule type" value="Genomic_DNA"/>
</dbReference>
<dbReference type="Proteomes" id="UP000321638">
    <property type="component" value="Unassembled WGS sequence"/>
</dbReference>
<dbReference type="Gene3D" id="3.20.20.80">
    <property type="entry name" value="Glycosidases"/>
    <property type="match status" value="1"/>
</dbReference>
<evidence type="ECO:0000256" key="7">
    <source>
        <dbReference type="ARBA" id="ARBA00023316"/>
    </source>
</evidence>
<accession>A0A5C8PHW3</accession>
<comment type="function">
    <text evidence="9">Glucanases play a role in cell expansion during growth, in cell-cell fusion during mating, and in spore release during sporulation. This enzyme may be involved in beta-glucan degradation. Active on laminarin and lichenan.</text>
</comment>
<evidence type="ECO:0000256" key="11">
    <source>
        <dbReference type="ARBA" id="ARBA00043078"/>
    </source>
</evidence>
<evidence type="ECO:0000256" key="3">
    <source>
        <dbReference type="ARBA" id="ARBA00022801"/>
    </source>
</evidence>
<feature type="transmembrane region" description="Helical" evidence="12">
    <location>
        <begin position="615"/>
        <end position="635"/>
    </location>
</feature>
<evidence type="ECO:0000256" key="6">
    <source>
        <dbReference type="ARBA" id="ARBA00023277"/>
    </source>
</evidence>
<keyword evidence="6" id="KW-0119">Carbohydrate metabolism</keyword>
<keyword evidence="4 12" id="KW-0472">Membrane</keyword>
<dbReference type="PANTHER" id="PTHR16631">
    <property type="entry name" value="GLUCAN 1,3-BETA-GLUCOSIDASE"/>
    <property type="match status" value="1"/>
</dbReference>
<proteinExistence type="predicted"/>
<evidence type="ECO:0000256" key="12">
    <source>
        <dbReference type="SAM" id="Phobius"/>
    </source>
</evidence>
<dbReference type="GO" id="GO:0005886">
    <property type="term" value="C:plasma membrane"/>
    <property type="evidence" value="ECO:0007669"/>
    <property type="project" value="UniProtKB-SubCell"/>
</dbReference>
<feature type="transmembrane region" description="Helical" evidence="12">
    <location>
        <begin position="354"/>
        <end position="375"/>
    </location>
</feature>
<dbReference type="GO" id="GO:0000272">
    <property type="term" value="P:polysaccharide catabolic process"/>
    <property type="evidence" value="ECO:0007669"/>
    <property type="project" value="UniProtKB-KW"/>
</dbReference>
<keyword evidence="5" id="KW-0325">Glycoprotein</keyword>
<dbReference type="InterPro" id="IPR050732">
    <property type="entry name" value="Beta-glucan_modifiers"/>
</dbReference>
<gene>
    <name evidence="13" type="ORF">FHP25_23395</name>
</gene>
<evidence type="ECO:0000313" key="14">
    <source>
        <dbReference type="Proteomes" id="UP000321638"/>
    </source>
</evidence>
<keyword evidence="14" id="KW-1185">Reference proteome</keyword>
<comment type="caution">
    <text evidence="13">The sequence shown here is derived from an EMBL/GenBank/DDBJ whole genome shotgun (WGS) entry which is preliminary data.</text>
</comment>
<reference evidence="13 14" key="1">
    <citation type="submission" date="2019-06" db="EMBL/GenBank/DDBJ databases">
        <title>New taxonomy in bacterial strain CC-CFT640, isolated from vineyard.</title>
        <authorList>
            <person name="Lin S.-Y."/>
            <person name="Tsai C.-F."/>
            <person name="Young C.-C."/>
        </authorList>
    </citation>
    <scope>NUCLEOTIDE SEQUENCE [LARGE SCALE GENOMIC DNA]</scope>
    <source>
        <strain evidence="13 14">CC-CFT640</strain>
    </source>
</reference>
<evidence type="ECO:0000256" key="9">
    <source>
        <dbReference type="ARBA" id="ARBA00037649"/>
    </source>
</evidence>
<organism evidence="13 14">
    <name type="scientific">Vineibacter terrae</name>
    <dbReference type="NCBI Taxonomy" id="2586908"/>
    <lineage>
        <taxon>Bacteria</taxon>
        <taxon>Pseudomonadati</taxon>
        <taxon>Pseudomonadota</taxon>
        <taxon>Alphaproteobacteria</taxon>
        <taxon>Hyphomicrobiales</taxon>
        <taxon>Vineibacter</taxon>
    </lineage>
</organism>